<keyword evidence="4" id="KW-0804">Transcription</keyword>
<sequence>MIFSKDLTKTDIDTRLTIPTEALEHIEMPEGENNVDVSCRYYKDGSHGTVWTFRCNKRRNGHPKPAFTTGWLEFVRAKDLQIGDKVTFRMQEDEAGGGRAAQYTIRATRTITILGKQIIADI</sequence>
<evidence type="ECO:0000313" key="7">
    <source>
        <dbReference type="EMBL" id="TXG73671.1"/>
    </source>
</evidence>
<dbReference type="OrthoDB" id="1698378at2759"/>
<keyword evidence="3" id="KW-0238">DNA-binding</keyword>
<keyword evidence="5" id="KW-0539">Nucleus</keyword>
<dbReference type="GO" id="GO:0005634">
    <property type="term" value="C:nucleus"/>
    <property type="evidence" value="ECO:0007669"/>
    <property type="project" value="UniProtKB-SubCell"/>
</dbReference>
<dbReference type="GO" id="GO:0003677">
    <property type="term" value="F:DNA binding"/>
    <property type="evidence" value="ECO:0007669"/>
    <property type="project" value="UniProtKB-KW"/>
</dbReference>
<evidence type="ECO:0000256" key="4">
    <source>
        <dbReference type="ARBA" id="ARBA00023163"/>
    </source>
</evidence>
<evidence type="ECO:0000256" key="1">
    <source>
        <dbReference type="ARBA" id="ARBA00004123"/>
    </source>
</evidence>
<dbReference type="InterPro" id="IPR003340">
    <property type="entry name" value="B3_DNA-bd"/>
</dbReference>
<evidence type="ECO:0000259" key="6">
    <source>
        <dbReference type="PROSITE" id="PS50863"/>
    </source>
</evidence>
<comment type="caution">
    <text evidence="7">The sequence shown here is derived from an EMBL/GenBank/DDBJ whole genome shotgun (WGS) entry which is preliminary data.</text>
</comment>
<dbReference type="InterPro" id="IPR015300">
    <property type="entry name" value="DNA-bd_pseudobarrel_sf"/>
</dbReference>
<gene>
    <name evidence="7" type="ORF">EZV62_002250</name>
</gene>
<dbReference type="EMBL" id="VAHF01000001">
    <property type="protein sequence ID" value="TXG73671.1"/>
    <property type="molecule type" value="Genomic_DNA"/>
</dbReference>
<comment type="subcellular location">
    <subcellularLocation>
        <location evidence="1">Nucleus</location>
    </subcellularLocation>
</comment>
<dbReference type="AlphaFoldDB" id="A0A5C7IWK2"/>
<dbReference type="Gene3D" id="2.40.330.10">
    <property type="entry name" value="DNA-binding pseudobarrel domain"/>
    <property type="match status" value="1"/>
</dbReference>
<dbReference type="SUPFAM" id="SSF101936">
    <property type="entry name" value="DNA-binding pseudobarrel domain"/>
    <property type="match status" value="1"/>
</dbReference>
<dbReference type="CDD" id="cd10017">
    <property type="entry name" value="B3_DNA"/>
    <property type="match status" value="1"/>
</dbReference>
<organism evidence="7 8">
    <name type="scientific">Acer yangbiense</name>
    <dbReference type="NCBI Taxonomy" id="1000413"/>
    <lineage>
        <taxon>Eukaryota</taxon>
        <taxon>Viridiplantae</taxon>
        <taxon>Streptophyta</taxon>
        <taxon>Embryophyta</taxon>
        <taxon>Tracheophyta</taxon>
        <taxon>Spermatophyta</taxon>
        <taxon>Magnoliopsida</taxon>
        <taxon>eudicotyledons</taxon>
        <taxon>Gunneridae</taxon>
        <taxon>Pentapetalae</taxon>
        <taxon>rosids</taxon>
        <taxon>malvids</taxon>
        <taxon>Sapindales</taxon>
        <taxon>Sapindaceae</taxon>
        <taxon>Hippocastanoideae</taxon>
        <taxon>Acereae</taxon>
        <taxon>Acer</taxon>
    </lineage>
</organism>
<dbReference type="Pfam" id="PF02362">
    <property type="entry name" value="B3"/>
    <property type="match status" value="1"/>
</dbReference>
<protein>
    <recommendedName>
        <fullName evidence="6">TF-B3 domain-containing protein</fullName>
    </recommendedName>
</protein>
<dbReference type="Proteomes" id="UP000323000">
    <property type="component" value="Chromosome 1"/>
</dbReference>
<evidence type="ECO:0000313" key="8">
    <source>
        <dbReference type="Proteomes" id="UP000323000"/>
    </source>
</evidence>
<reference evidence="8" key="1">
    <citation type="journal article" date="2019" name="Gigascience">
        <title>De novo genome assembly of the endangered Acer yangbiense, a plant species with extremely small populations endemic to Yunnan Province, China.</title>
        <authorList>
            <person name="Yang J."/>
            <person name="Wariss H.M."/>
            <person name="Tao L."/>
            <person name="Zhang R."/>
            <person name="Yun Q."/>
            <person name="Hollingsworth P."/>
            <person name="Dao Z."/>
            <person name="Luo G."/>
            <person name="Guo H."/>
            <person name="Ma Y."/>
            <person name="Sun W."/>
        </authorList>
    </citation>
    <scope>NUCLEOTIDE SEQUENCE [LARGE SCALE GENOMIC DNA]</scope>
    <source>
        <strain evidence="8">cv. Malutang</strain>
    </source>
</reference>
<dbReference type="PROSITE" id="PS50863">
    <property type="entry name" value="B3"/>
    <property type="match status" value="1"/>
</dbReference>
<proteinExistence type="predicted"/>
<name>A0A5C7IWK2_9ROSI</name>
<feature type="domain" description="TF-B3" evidence="6">
    <location>
        <begin position="1"/>
        <end position="109"/>
    </location>
</feature>
<accession>A0A5C7IWK2</accession>
<dbReference type="SMART" id="SM01019">
    <property type="entry name" value="B3"/>
    <property type="match status" value="1"/>
</dbReference>
<keyword evidence="8" id="KW-1185">Reference proteome</keyword>
<keyword evidence="2" id="KW-0805">Transcription regulation</keyword>
<evidence type="ECO:0000256" key="5">
    <source>
        <dbReference type="ARBA" id="ARBA00023242"/>
    </source>
</evidence>
<evidence type="ECO:0000256" key="2">
    <source>
        <dbReference type="ARBA" id="ARBA00023015"/>
    </source>
</evidence>
<evidence type="ECO:0000256" key="3">
    <source>
        <dbReference type="ARBA" id="ARBA00023125"/>
    </source>
</evidence>